<gene>
    <name evidence="8" type="primary">Slc7a5</name>
    <name evidence="8" type="ORF">DIS24_g4361</name>
</gene>
<dbReference type="Pfam" id="PF18596">
    <property type="entry name" value="Sld7_C"/>
    <property type="match status" value="1"/>
</dbReference>
<evidence type="ECO:0000256" key="6">
    <source>
        <dbReference type="SAM" id="Phobius"/>
    </source>
</evidence>
<evidence type="ECO:0000256" key="4">
    <source>
        <dbReference type="ARBA" id="ARBA00023136"/>
    </source>
</evidence>
<keyword evidence="3 6" id="KW-1133">Transmembrane helix</keyword>
<dbReference type="GO" id="GO:0016020">
    <property type="term" value="C:membrane"/>
    <property type="evidence" value="ECO:0007669"/>
    <property type="project" value="UniProtKB-SubCell"/>
</dbReference>
<keyword evidence="4 6" id="KW-0472">Membrane</keyword>
<reference evidence="8" key="1">
    <citation type="submission" date="2023-06" db="EMBL/GenBank/DDBJ databases">
        <title>Multi-omics analyses reveal the molecular pathogenesis toolkit of Lasiodiplodia hormozganensis, a cross-kingdom pathogen.</title>
        <authorList>
            <person name="Felix C."/>
            <person name="Meneses R."/>
            <person name="Goncalves M.F.M."/>
            <person name="Tilleman L."/>
            <person name="Duarte A.S."/>
            <person name="Jorrin-Novo J.V."/>
            <person name="Van De Peer Y."/>
            <person name="Deforce D."/>
            <person name="Van Nieuwerburgh F."/>
            <person name="Esteves A.C."/>
            <person name="Alves A."/>
        </authorList>
    </citation>
    <scope>NUCLEOTIDE SEQUENCE</scope>
    <source>
        <strain evidence="8">CBS 339.90</strain>
    </source>
</reference>
<proteinExistence type="predicted"/>
<dbReference type="GO" id="GO:0015179">
    <property type="term" value="F:L-amino acid transmembrane transporter activity"/>
    <property type="evidence" value="ECO:0007669"/>
    <property type="project" value="TreeGrafter"/>
</dbReference>
<feature type="transmembrane region" description="Helical" evidence="6">
    <location>
        <begin position="542"/>
        <end position="562"/>
    </location>
</feature>
<dbReference type="Proteomes" id="UP001175001">
    <property type="component" value="Unassembled WGS sequence"/>
</dbReference>
<protein>
    <submittedName>
        <fullName evidence="8">Large neutral amino acids transporter small subunit 1</fullName>
    </submittedName>
</protein>
<evidence type="ECO:0000256" key="3">
    <source>
        <dbReference type="ARBA" id="ARBA00022989"/>
    </source>
</evidence>
<dbReference type="InterPro" id="IPR002293">
    <property type="entry name" value="AA/rel_permease1"/>
</dbReference>
<feature type="transmembrane region" description="Helical" evidence="6">
    <location>
        <begin position="568"/>
        <end position="584"/>
    </location>
</feature>
<feature type="transmembrane region" description="Helical" evidence="6">
    <location>
        <begin position="156"/>
        <end position="179"/>
    </location>
</feature>
<dbReference type="PANTHER" id="PTHR11785:SF512">
    <property type="entry name" value="SOBREMESA, ISOFORM B"/>
    <property type="match status" value="1"/>
</dbReference>
<dbReference type="Gene3D" id="1.20.1740.10">
    <property type="entry name" value="Amino acid/polyamine transporter I"/>
    <property type="match status" value="1"/>
</dbReference>
<sequence>MSRSTGGYANLSTREPLRDSLELASLASSSQPSRRSSISSDSGAASSRRLSLDEEDPLNDQNPASLSRHNRSYSVSSAFDFATNLFPLSTTAGGYTALGAPSTTDFESANALNGGSLEKHKSLTYLNGLSLVIGLIIGSGIFSSPSQVNANAGSPGAALIIWVVAGVLAWTGAASYAELGGAIPLNGGAQVYLSKIFGEWAGFLFTWCAVTVLKPGSAAIIAIIFGEYCVRAVIGPDAMEISFWLNKGVALGGLILVTFLNCVSTKLGTRSADFFMFLKFVALIGVAITGIVVAATGWSWKGDASNDWKTKGWFEGTNDNISNLAVALYAGLWAFDGWDNVNYVTGEFVNPARDLPRVIHSSLPLVILSYLLANVAYFLVLPSSTIESSNTVAVAFGSQVFGPIGSLILALIVGGSCFGALNATTFTSGRLVYAAGKEGYLPEVFGRIGIGKRTAVRLGNRGGRQAGRFARMISDDVGMFFTPINAMLLNAGLTAVYIIIGEFNTLVTFYGVAGYTFYFFTVLGLIVLRVREPELERPYKTWITTPTIFCCVSLFLVSRAVIAEPVQTLIVLAFILAGVPLYWWRIGRIELVATHASESILNHASLHFLACVDVARIPLYLTVAPPLEVYSHSAATQDWFSALLLSGHVAGKDTELPWWHASAAQSPIGILVEVRGATSNTNRPPITELLFYATSTEPVQDEALGPPSPTSSSSPPSNTLAIRALPISSDLLQNHVSTTTTPPLSPSRPAKPTSEDRSDADTTDAEFHPPLHPYGSLIPVPQPSITNDRKRQSVSSLFDEAAERRKRARRHGGESVAAAAAGGGGGAGPPVLPNRRSASSSFSLPQDLLDSRPSSADGGKGGGVGSRPPLSRSSSVSLSEDVRAAAAATTMARRTSSLLRVTSVAAAASKEGEESEGKQGIEARNKDVISRLVMAGMRMYGLQQRRKTAVRKASVASDIAATAAAQGQQGEGVGADGDAARDEEYKLVYHQAYRGTVFAMVSLLSLFLSG</sequence>
<keyword evidence="2 6" id="KW-0812">Transmembrane</keyword>
<evidence type="ECO:0000256" key="2">
    <source>
        <dbReference type="ARBA" id="ARBA00022692"/>
    </source>
</evidence>
<dbReference type="InterPro" id="IPR050598">
    <property type="entry name" value="AminoAcid_Transporter"/>
</dbReference>
<dbReference type="InterPro" id="IPR041260">
    <property type="entry name" value="Sld7_C"/>
</dbReference>
<feature type="compositionally biased region" description="Low complexity" evidence="5">
    <location>
        <begin position="866"/>
        <end position="878"/>
    </location>
</feature>
<organism evidence="8 9">
    <name type="scientific">Lasiodiplodia hormozganensis</name>
    <dbReference type="NCBI Taxonomy" id="869390"/>
    <lineage>
        <taxon>Eukaryota</taxon>
        <taxon>Fungi</taxon>
        <taxon>Dikarya</taxon>
        <taxon>Ascomycota</taxon>
        <taxon>Pezizomycotina</taxon>
        <taxon>Dothideomycetes</taxon>
        <taxon>Dothideomycetes incertae sedis</taxon>
        <taxon>Botryosphaeriales</taxon>
        <taxon>Botryosphaeriaceae</taxon>
        <taxon>Lasiodiplodia</taxon>
    </lineage>
</organism>
<feature type="compositionally biased region" description="Low complexity" evidence="5">
    <location>
        <begin position="22"/>
        <end position="49"/>
    </location>
</feature>
<evidence type="ECO:0000256" key="1">
    <source>
        <dbReference type="ARBA" id="ARBA00004141"/>
    </source>
</evidence>
<evidence type="ECO:0000256" key="5">
    <source>
        <dbReference type="SAM" id="MobiDB-lite"/>
    </source>
</evidence>
<feature type="transmembrane region" description="Helical" evidence="6">
    <location>
        <begin position="244"/>
        <end position="263"/>
    </location>
</feature>
<feature type="transmembrane region" description="Helical" evidence="6">
    <location>
        <begin position="275"/>
        <end position="300"/>
    </location>
</feature>
<evidence type="ECO:0000313" key="8">
    <source>
        <dbReference type="EMBL" id="KAK0658983.1"/>
    </source>
</evidence>
<feature type="region of interest" description="Disordered" evidence="5">
    <location>
        <begin position="1"/>
        <end position="69"/>
    </location>
</feature>
<keyword evidence="9" id="KW-1185">Reference proteome</keyword>
<feature type="compositionally biased region" description="Polar residues" evidence="5">
    <location>
        <begin position="59"/>
        <end position="69"/>
    </location>
</feature>
<comment type="caution">
    <text evidence="8">The sequence shown here is derived from an EMBL/GenBank/DDBJ whole genome shotgun (WGS) entry which is preliminary data.</text>
</comment>
<dbReference type="EMBL" id="JAUJDW010000015">
    <property type="protein sequence ID" value="KAK0658983.1"/>
    <property type="molecule type" value="Genomic_DNA"/>
</dbReference>
<evidence type="ECO:0000259" key="7">
    <source>
        <dbReference type="Pfam" id="PF18596"/>
    </source>
</evidence>
<dbReference type="FunFam" id="1.20.1740.10:FF:000042">
    <property type="entry name" value="Similar to amino acid transporter"/>
    <property type="match status" value="1"/>
</dbReference>
<feature type="transmembrane region" description="Helical" evidence="6">
    <location>
        <begin position="477"/>
        <end position="500"/>
    </location>
</feature>
<feature type="transmembrane region" description="Helical" evidence="6">
    <location>
        <begin position="358"/>
        <end position="380"/>
    </location>
</feature>
<dbReference type="Pfam" id="PF13520">
    <property type="entry name" value="AA_permease_2"/>
    <property type="match status" value="1"/>
</dbReference>
<feature type="compositionally biased region" description="Basic and acidic residues" evidence="5">
    <location>
        <begin position="753"/>
        <end position="769"/>
    </location>
</feature>
<evidence type="ECO:0000313" key="9">
    <source>
        <dbReference type="Proteomes" id="UP001175001"/>
    </source>
</evidence>
<feature type="transmembrane region" description="Helical" evidence="6">
    <location>
        <begin position="200"/>
        <end position="224"/>
    </location>
</feature>
<feature type="domain" description="Sld7 C-terminal" evidence="7">
    <location>
        <begin position="923"/>
        <end position="1000"/>
    </location>
</feature>
<feature type="region of interest" description="Disordered" evidence="5">
    <location>
        <begin position="735"/>
        <end position="878"/>
    </location>
</feature>
<dbReference type="AlphaFoldDB" id="A0AA39YUT4"/>
<feature type="transmembrane region" description="Helical" evidence="6">
    <location>
        <begin position="400"/>
        <end position="421"/>
    </location>
</feature>
<feature type="compositionally biased region" description="Polar residues" evidence="5">
    <location>
        <begin position="1"/>
        <end position="13"/>
    </location>
</feature>
<feature type="transmembrane region" description="Helical" evidence="6">
    <location>
        <begin position="506"/>
        <end position="530"/>
    </location>
</feature>
<feature type="region of interest" description="Disordered" evidence="5">
    <location>
        <begin position="699"/>
        <end position="720"/>
    </location>
</feature>
<accession>A0AA39YUT4</accession>
<feature type="transmembrane region" description="Helical" evidence="6">
    <location>
        <begin position="125"/>
        <end position="144"/>
    </location>
</feature>
<name>A0AA39YUT4_9PEZI</name>
<comment type="subcellular location">
    <subcellularLocation>
        <location evidence="1">Membrane</location>
        <topology evidence="1">Multi-pass membrane protein</topology>
    </subcellularLocation>
</comment>
<dbReference type="PANTHER" id="PTHR11785">
    <property type="entry name" value="AMINO ACID TRANSPORTER"/>
    <property type="match status" value="1"/>
</dbReference>